<feature type="compositionally biased region" description="Pro residues" evidence="1">
    <location>
        <begin position="35"/>
        <end position="44"/>
    </location>
</feature>
<accession>A0A2K3Q5P9</accession>
<evidence type="ECO:0000313" key="4">
    <source>
        <dbReference type="Proteomes" id="UP000236621"/>
    </source>
</evidence>
<evidence type="ECO:0008006" key="5">
    <source>
        <dbReference type="Google" id="ProtNLM"/>
    </source>
</evidence>
<feature type="compositionally biased region" description="Low complexity" evidence="1">
    <location>
        <begin position="125"/>
        <end position="136"/>
    </location>
</feature>
<dbReference type="EMBL" id="NRSZ01001167">
    <property type="protein sequence ID" value="PNY22926.1"/>
    <property type="molecule type" value="Genomic_DNA"/>
</dbReference>
<evidence type="ECO:0000256" key="1">
    <source>
        <dbReference type="SAM" id="MobiDB-lite"/>
    </source>
</evidence>
<feature type="transmembrane region" description="Helical" evidence="2">
    <location>
        <begin position="262"/>
        <end position="283"/>
    </location>
</feature>
<keyword evidence="2" id="KW-0472">Membrane</keyword>
<feature type="compositionally biased region" description="Polar residues" evidence="1">
    <location>
        <begin position="23"/>
        <end position="34"/>
    </location>
</feature>
<feature type="transmembrane region" description="Helical" evidence="2">
    <location>
        <begin position="295"/>
        <end position="321"/>
    </location>
</feature>
<keyword evidence="4" id="KW-1185">Reference proteome</keyword>
<keyword evidence="2" id="KW-1133">Transmembrane helix</keyword>
<proteinExistence type="predicted"/>
<feature type="region of interest" description="Disordered" evidence="1">
    <location>
        <begin position="1"/>
        <end position="93"/>
    </location>
</feature>
<gene>
    <name evidence="3" type="ORF">TCAP_07021</name>
</gene>
<reference evidence="3 4" key="1">
    <citation type="submission" date="2017-08" db="EMBL/GenBank/DDBJ databases">
        <title>Harnessing the power of phylogenomics to disentangle the directionality and signatures of interkingdom host jumping in the parasitic fungal genus Tolypocladium.</title>
        <authorList>
            <person name="Quandt C.A."/>
            <person name="Patterson W."/>
            <person name="Spatafora J.W."/>
        </authorList>
    </citation>
    <scope>NUCLEOTIDE SEQUENCE [LARGE SCALE GENOMIC DNA]</scope>
    <source>
        <strain evidence="3 4">CBS 113982</strain>
    </source>
</reference>
<feature type="region of interest" description="Disordered" evidence="1">
    <location>
        <begin position="125"/>
        <end position="168"/>
    </location>
</feature>
<evidence type="ECO:0000313" key="3">
    <source>
        <dbReference type="EMBL" id="PNY22926.1"/>
    </source>
</evidence>
<feature type="transmembrane region" description="Helical" evidence="2">
    <location>
        <begin position="228"/>
        <end position="250"/>
    </location>
</feature>
<name>A0A2K3Q5P9_9HYPO</name>
<organism evidence="3 4">
    <name type="scientific">Tolypocladium capitatum</name>
    <dbReference type="NCBI Taxonomy" id="45235"/>
    <lineage>
        <taxon>Eukaryota</taxon>
        <taxon>Fungi</taxon>
        <taxon>Dikarya</taxon>
        <taxon>Ascomycota</taxon>
        <taxon>Pezizomycotina</taxon>
        <taxon>Sordariomycetes</taxon>
        <taxon>Hypocreomycetidae</taxon>
        <taxon>Hypocreales</taxon>
        <taxon>Ophiocordycipitaceae</taxon>
        <taxon>Tolypocladium</taxon>
    </lineage>
</organism>
<keyword evidence="2" id="KW-0812">Transmembrane</keyword>
<protein>
    <recommendedName>
        <fullName evidence="5">Transmembrane protein</fullName>
    </recommendedName>
</protein>
<feature type="transmembrane region" description="Helical" evidence="2">
    <location>
        <begin position="193"/>
        <end position="216"/>
    </location>
</feature>
<dbReference type="OrthoDB" id="5105067at2759"/>
<dbReference type="Proteomes" id="UP000236621">
    <property type="component" value="Unassembled WGS sequence"/>
</dbReference>
<comment type="caution">
    <text evidence="3">The sequence shown here is derived from an EMBL/GenBank/DDBJ whole genome shotgun (WGS) entry which is preliminary data.</text>
</comment>
<dbReference type="AlphaFoldDB" id="A0A2K3Q5P9"/>
<sequence length="346" mass="35795">MAASADSNDYVRAEGSGAFARRASSQGGQATSPSPSRPGQPPTASPAAISFRTPGPRSSPRSAGPSPAVAAGVAGPWGRSSPGPSLRSAPATSPENFWRLLPVSEGSRRNSAAAGDGQAAAAAAAAASTPSSAETAKNIKSPLTPFPPWEDDSDGEDGGSGTELAQEPERAGVDMPLVTFVQRRCALNAAIHGVVLVGQITVTLAVAGVFVAIAVWKQGTTQPRFWDMLWNCVEPALGITLAMCVGTLVAHETRVLSTVAMLYRQALILTATAVSSLAMWIWLFTQDTNHPVTGVVFGCVAMMMGTATLAFFRTALVWWMIEDRGELGGSGDSLDGDIEDHGAFEG</sequence>
<feature type="compositionally biased region" description="Low complexity" evidence="1">
    <location>
        <begin position="54"/>
        <end position="76"/>
    </location>
</feature>
<evidence type="ECO:0000256" key="2">
    <source>
        <dbReference type="SAM" id="Phobius"/>
    </source>
</evidence>